<dbReference type="SMART" id="SM00327">
    <property type="entry name" value="VWA"/>
    <property type="match status" value="1"/>
</dbReference>
<dbReference type="Proteomes" id="UP000010116">
    <property type="component" value="Unassembled WGS sequence"/>
</dbReference>
<dbReference type="InterPro" id="IPR025861">
    <property type="entry name" value="CobT_VWA_dom"/>
</dbReference>
<name>J5KQX2_9GAMM</name>
<dbReference type="Pfam" id="PF06213">
    <property type="entry name" value="CobT"/>
    <property type="match status" value="1"/>
</dbReference>
<dbReference type="EMBL" id="JH611164">
    <property type="protein sequence ID" value="EJP73846.1"/>
    <property type="molecule type" value="Genomic_DNA"/>
</dbReference>
<dbReference type="AlphaFoldDB" id="J5KQX2"/>
<reference evidence="3 4" key="1">
    <citation type="journal article" date="2012" name="ISME J.">
        <title>Genomic insights to SAR86, an abundant and uncultivated marine bacterial lineage.</title>
        <authorList>
            <person name="Dupont C.L."/>
            <person name="Rusch D.B."/>
            <person name="Yooseph S."/>
            <person name="Lombardo M.J."/>
            <person name="Richter R.A."/>
            <person name="Valas R."/>
            <person name="Novotny M."/>
            <person name="Yee-Greenbaum J."/>
            <person name="Selengut J.D."/>
            <person name="Haft D.H."/>
            <person name="Halpern A.L."/>
            <person name="Lasken R.S."/>
            <person name="Nealson K."/>
            <person name="Friedman R."/>
            <person name="Venter J.C."/>
        </authorList>
    </citation>
    <scope>NUCLEOTIDE SEQUENCE [LARGE SCALE GENOMIC DNA]</scope>
</reference>
<evidence type="ECO:0000259" key="2">
    <source>
        <dbReference type="PROSITE" id="PS50234"/>
    </source>
</evidence>
<dbReference type="PANTHER" id="PTHR41248">
    <property type="entry name" value="NORD PROTEIN"/>
    <property type="match status" value="1"/>
</dbReference>
<dbReference type="InterPro" id="IPR051928">
    <property type="entry name" value="NorD/CobT"/>
</dbReference>
<evidence type="ECO:0000313" key="4">
    <source>
        <dbReference type="Proteomes" id="UP000010116"/>
    </source>
</evidence>
<dbReference type="InterPro" id="IPR036465">
    <property type="entry name" value="vWFA_dom_sf"/>
</dbReference>
<dbReference type="InterPro" id="IPR002035">
    <property type="entry name" value="VWF_A"/>
</dbReference>
<dbReference type="PROSITE" id="PS50234">
    <property type="entry name" value="VWFA"/>
    <property type="match status" value="1"/>
</dbReference>
<dbReference type="SUPFAM" id="SSF53300">
    <property type="entry name" value="vWA-like"/>
    <property type="match status" value="1"/>
</dbReference>
<dbReference type="InterPro" id="IPR006538">
    <property type="entry name" value="CobT"/>
</dbReference>
<feature type="domain" description="VWFA" evidence="2">
    <location>
        <begin position="383"/>
        <end position="587"/>
    </location>
</feature>
<dbReference type="PIRSF" id="PIRSF031715">
    <property type="entry name" value="Cob_chel_CobT"/>
    <property type="match status" value="1"/>
</dbReference>
<proteinExistence type="predicted"/>
<feature type="region of interest" description="Disordered" evidence="1">
    <location>
        <begin position="203"/>
        <end position="235"/>
    </location>
</feature>
<accession>J5KQX2</accession>
<dbReference type="Pfam" id="PF11775">
    <property type="entry name" value="CobT_C"/>
    <property type="match status" value="1"/>
</dbReference>
<dbReference type="CDD" id="cd01454">
    <property type="entry name" value="vWA_norD_type"/>
    <property type="match status" value="1"/>
</dbReference>
<evidence type="ECO:0000256" key="1">
    <source>
        <dbReference type="SAM" id="MobiDB-lite"/>
    </source>
</evidence>
<dbReference type="HOGENOM" id="CLU_031624_0_0_6"/>
<feature type="compositionally biased region" description="Basic and acidic residues" evidence="1">
    <location>
        <begin position="203"/>
        <end position="221"/>
    </location>
</feature>
<sequence>MKVDKRKFLYASSISTAKAITQNKNIKSKNQSFNRTPEDQFILIDNPPRGHNQLSSWRGSIDLQIFWNKYHDHSKVLNTDHAISKYLNELFYARAEILGSSEYLGSKSNIISATEKYFESIHINDFEAELPIVINRWLKSIFDFPLSKKSSLFVNKFKKDFLSKKIEKDISKKFISSISNQESFEANAISFLELIGLIKDKKQKNDSHEDSDTPQQEKFDQIDEEESDDKAETTEQMQDIKDFTFEFEEHEEETHTIEQSIQEEIDLVEASNSLNIKSLDLGQEYEIYTNEFDEIIKAQELSNQEETIRLRIQLDNLIKPHITTIGKLANRLQRLLQAKMNTSWNYDLEEGILDSARLHRVITNPASHLSFKQETDHNFKDTLITLLIDNSGSMRGRSINIAAVCADIIGATLERCQIKTEILGFTTKNWKGGDSKQKWSLNGSRANPGRLNDLRHIIYKSADENWRRSRKSLGIMLKEGLLKENIDGEALLWSFKRSIQRPEKRKILIVISDGAPVDDSTLSANNDLYLDNHLREVIELIENNESIELSAIGIGHDVTKYYKNAISIIRAEELGEILLDKLTKLFN</sequence>
<evidence type="ECO:0000313" key="3">
    <source>
        <dbReference type="EMBL" id="EJP73846.1"/>
    </source>
</evidence>
<protein>
    <submittedName>
        <fullName evidence="3">Aerobic cobaltochelatase subunit CobT</fullName>
    </submittedName>
</protein>
<dbReference type="GO" id="GO:0009236">
    <property type="term" value="P:cobalamin biosynthetic process"/>
    <property type="evidence" value="ECO:0007669"/>
    <property type="project" value="InterPro"/>
</dbReference>
<dbReference type="Gene3D" id="3.40.50.410">
    <property type="entry name" value="von Willebrand factor, type A domain"/>
    <property type="match status" value="1"/>
</dbReference>
<organism evidence="3 4">
    <name type="scientific">SAR86 cluster bacterium SAR86B</name>
    <dbReference type="NCBI Taxonomy" id="1123867"/>
    <lineage>
        <taxon>Bacteria</taxon>
        <taxon>Pseudomonadati</taxon>
        <taxon>Pseudomonadota</taxon>
        <taxon>Gammaproteobacteria</taxon>
        <taxon>SAR86 cluster</taxon>
    </lineage>
</organism>
<dbReference type="PANTHER" id="PTHR41248:SF1">
    <property type="entry name" value="NORD PROTEIN"/>
    <property type="match status" value="1"/>
</dbReference>
<gene>
    <name evidence="3" type="ORF">NT02SARS_0628</name>
</gene>